<dbReference type="InterPro" id="IPR000014">
    <property type="entry name" value="PAS"/>
</dbReference>
<dbReference type="Gene3D" id="3.30.450.20">
    <property type="entry name" value="PAS domain"/>
    <property type="match status" value="2"/>
</dbReference>
<accession>A0ABN3CYJ6</accession>
<evidence type="ECO:0000259" key="3">
    <source>
        <dbReference type="PROSITE" id="PS51746"/>
    </source>
</evidence>
<reference evidence="4 5" key="1">
    <citation type="journal article" date="2019" name="Int. J. Syst. Evol. Microbiol.">
        <title>The Global Catalogue of Microorganisms (GCM) 10K type strain sequencing project: providing services to taxonomists for standard genome sequencing and annotation.</title>
        <authorList>
            <consortium name="The Broad Institute Genomics Platform"/>
            <consortium name="The Broad Institute Genome Sequencing Center for Infectious Disease"/>
            <person name="Wu L."/>
            <person name="Ma J."/>
        </authorList>
    </citation>
    <scope>NUCLEOTIDE SEQUENCE [LARGE SCALE GENOMIC DNA]</scope>
    <source>
        <strain evidence="4 5">JCM 16114</strain>
    </source>
</reference>
<dbReference type="Pfam" id="PF07228">
    <property type="entry name" value="SpoIIE"/>
    <property type="match status" value="1"/>
</dbReference>
<organism evidence="4 5">
    <name type="scientific">Nonomuraea monospora</name>
    <dbReference type="NCBI Taxonomy" id="568818"/>
    <lineage>
        <taxon>Bacteria</taxon>
        <taxon>Bacillati</taxon>
        <taxon>Actinomycetota</taxon>
        <taxon>Actinomycetes</taxon>
        <taxon>Streptosporangiales</taxon>
        <taxon>Streptosporangiaceae</taxon>
        <taxon>Nonomuraea</taxon>
    </lineage>
</organism>
<evidence type="ECO:0000313" key="5">
    <source>
        <dbReference type="Proteomes" id="UP001499843"/>
    </source>
</evidence>
<dbReference type="PROSITE" id="PS50921">
    <property type="entry name" value="ANTAR"/>
    <property type="match status" value="1"/>
</dbReference>
<dbReference type="Gene3D" id="3.60.40.10">
    <property type="entry name" value="PPM-type phosphatase domain"/>
    <property type="match status" value="1"/>
</dbReference>
<dbReference type="InterPro" id="IPR035965">
    <property type="entry name" value="PAS-like_dom_sf"/>
</dbReference>
<dbReference type="SMART" id="SM00086">
    <property type="entry name" value="PAC"/>
    <property type="match status" value="1"/>
</dbReference>
<dbReference type="InterPro" id="IPR001610">
    <property type="entry name" value="PAC"/>
</dbReference>
<feature type="domain" description="ANTAR" evidence="2">
    <location>
        <begin position="16"/>
        <end position="77"/>
    </location>
</feature>
<dbReference type="CDD" id="cd00130">
    <property type="entry name" value="PAS"/>
    <property type="match status" value="1"/>
</dbReference>
<keyword evidence="5" id="KW-1185">Reference proteome</keyword>
<dbReference type="InterPro" id="IPR005561">
    <property type="entry name" value="ANTAR"/>
</dbReference>
<evidence type="ECO:0000313" key="4">
    <source>
        <dbReference type="EMBL" id="GAA2214558.1"/>
    </source>
</evidence>
<name>A0ABN3CYJ6_9ACTN</name>
<dbReference type="Pfam" id="PF08447">
    <property type="entry name" value="PAS_3"/>
    <property type="match status" value="1"/>
</dbReference>
<sequence>MSRFPPFSRYETGAASARLRDLLVRLRLRMRDEAILDEAIARLATELNIRPGEAAEQLSRMAQHSGLELVEVARGIERPPDEPRQTLDVPAWVSAMLDAVHASALYLAPVEDGTGRVVDFLIVAANRYARTAAGRTASELAGRRLMAVSPGVAGSGLLDDYISVYETGEPVHREGLEFVEVLDYLPWPSTLNVRASRVDDGLLVSWRTVDDEELLVSGWDRAQRLAELGWGEWNLATQRTLWTPQMYEMFGRDREQGPMALEDLPSVVVPEDLPVVEDQVRSLVEHREAVETEFRIQHRHGVRHLNVYSEPILDADGVPVKVRCLVQDVTKNRRRERALAVAHEQAHRQRQRAEEEHRVTVQLQDTIVPIRRGLIHLPGLTVGVRYLPGEELVRLGGDWFKARLIPDGRVLIAIGDAMGHGLTAASIMLQMRSGLAGLAYTQAPAGQLATWLNDLIVHSNEGITVTGTAIIGHFDPQDCTFRWTNAGHPAPLLIRDGRAVPIDGVQGMMLGAFDMTEYQMTTTHLQSGDVLLLYTDGVVERRGQDLEAGMEALLQAAHQCTDDDPEQMIACLLKRLGGEAAEDDVCVIAVRVL</sequence>
<dbReference type="SMART" id="SM00331">
    <property type="entry name" value="PP2C_SIG"/>
    <property type="match status" value="1"/>
</dbReference>
<proteinExistence type="predicted"/>
<dbReference type="Proteomes" id="UP001499843">
    <property type="component" value="Unassembled WGS sequence"/>
</dbReference>
<keyword evidence="1" id="KW-0378">Hydrolase</keyword>
<dbReference type="InterPro" id="IPR036457">
    <property type="entry name" value="PPM-type-like_dom_sf"/>
</dbReference>
<dbReference type="SUPFAM" id="SSF81606">
    <property type="entry name" value="PP2C-like"/>
    <property type="match status" value="1"/>
</dbReference>
<dbReference type="PANTHER" id="PTHR43156">
    <property type="entry name" value="STAGE II SPORULATION PROTEIN E-RELATED"/>
    <property type="match status" value="1"/>
</dbReference>
<evidence type="ECO:0000259" key="2">
    <source>
        <dbReference type="PROSITE" id="PS50921"/>
    </source>
</evidence>
<dbReference type="InterPro" id="IPR013655">
    <property type="entry name" value="PAS_fold_3"/>
</dbReference>
<dbReference type="RefSeq" id="WP_344492333.1">
    <property type="nucleotide sequence ID" value="NZ_BAAAQX010000042.1"/>
</dbReference>
<protein>
    <submittedName>
        <fullName evidence="4">Uncharacterized protein</fullName>
    </submittedName>
</protein>
<gene>
    <name evidence="4" type="ORF">GCM10009850_100230</name>
</gene>
<dbReference type="PROSITE" id="PS51746">
    <property type="entry name" value="PPM_2"/>
    <property type="match status" value="1"/>
</dbReference>
<dbReference type="InterPro" id="IPR052016">
    <property type="entry name" value="Bact_Sigma-Reg"/>
</dbReference>
<feature type="domain" description="PPM-type phosphatase" evidence="3">
    <location>
        <begin position="381"/>
        <end position="592"/>
    </location>
</feature>
<dbReference type="PANTHER" id="PTHR43156:SF2">
    <property type="entry name" value="STAGE II SPORULATION PROTEIN E"/>
    <property type="match status" value="1"/>
</dbReference>
<dbReference type="InterPro" id="IPR001932">
    <property type="entry name" value="PPM-type_phosphatase-like_dom"/>
</dbReference>
<evidence type="ECO:0000256" key="1">
    <source>
        <dbReference type="ARBA" id="ARBA00022801"/>
    </source>
</evidence>
<dbReference type="EMBL" id="BAAAQX010000042">
    <property type="protein sequence ID" value="GAA2214558.1"/>
    <property type="molecule type" value="Genomic_DNA"/>
</dbReference>
<comment type="caution">
    <text evidence="4">The sequence shown here is derived from an EMBL/GenBank/DDBJ whole genome shotgun (WGS) entry which is preliminary data.</text>
</comment>
<dbReference type="SUPFAM" id="SSF55785">
    <property type="entry name" value="PYP-like sensor domain (PAS domain)"/>
    <property type="match status" value="1"/>
</dbReference>